<dbReference type="GO" id="GO:0015628">
    <property type="term" value="P:protein secretion by the type II secretion system"/>
    <property type="evidence" value="ECO:0007669"/>
    <property type="project" value="InterPro"/>
</dbReference>
<dbReference type="RefSeq" id="WP_092116138.1">
    <property type="nucleotide sequence ID" value="NZ_FMXO01000001.1"/>
</dbReference>
<protein>
    <submittedName>
        <fullName evidence="3">Type IV pilus assembly protein PilE</fullName>
    </submittedName>
</protein>
<dbReference type="NCBIfam" id="TIGR02532">
    <property type="entry name" value="IV_pilin_GFxxxE"/>
    <property type="match status" value="1"/>
</dbReference>
<dbReference type="Pfam" id="PF07963">
    <property type="entry name" value="N_methyl"/>
    <property type="match status" value="1"/>
</dbReference>
<evidence type="ECO:0000313" key="3">
    <source>
        <dbReference type="EMBL" id="SDB02672.1"/>
    </source>
</evidence>
<feature type="transmembrane region" description="Helical" evidence="2">
    <location>
        <begin position="12"/>
        <end position="30"/>
    </location>
</feature>
<dbReference type="Pfam" id="PF16732">
    <property type="entry name" value="ComP_DUS"/>
    <property type="match status" value="1"/>
</dbReference>
<dbReference type="STRING" id="617002.SAMN05660653_00101"/>
<reference evidence="3 4" key="1">
    <citation type="submission" date="2016-10" db="EMBL/GenBank/DDBJ databases">
        <authorList>
            <person name="de Groot N.N."/>
        </authorList>
    </citation>
    <scope>NUCLEOTIDE SEQUENCE [LARGE SCALE GENOMIC DNA]</scope>
    <source>
        <strain evidence="3 4">ASO4-2</strain>
    </source>
</reference>
<name>A0A1G6A2K7_9BACT</name>
<dbReference type="PANTHER" id="PTHR30093:SF47">
    <property type="entry name" value="TYPE IV PILUS NON-CORE MINOR PILIN PILE"/>
    <property type="match status" value="1"/>
</dbReference>
<dbReference type="InterPro" id="IPR045584">
    <property type="entry name" value="Pilin-like"/>
</dbReference>
<dbReference type="InterPro" id="IPR031982">
    <property type="entry name" value="PilE-like"/>
</dbReference>
<accession>A0A1G6A2K7</accession>
<keyword evidence="2" id="KW-0472">Membrane</keyword>
<evidence type="ECO:0000256" key="2">
    <source>
        <dbReference type="SAM" id="Phobius"/>
    </source>
</evidence>
<dbReference type="PANTHER" id="PTHR30093">
    <property type="entry name" value="GENERAL SECRETION PATHWAY PROTEIN G"/>
    <property type="match status" value="1"/>
</dbReference>
<sequence>MKRIKGFTIIEVLIVVAILGVLAAIAIPAVTKYTTNARRADGKTALVAAAQAMERYYTNNYTYGEMNAGTYDGASIPVKSDQSYYNITVTHANATAFTIQGQADPQGRQANDTICLTMTINQLGQKTPADCWK</sequence>
<keyword evidence="2" id="KW-0812">Transmembrane</keyword>
<dbReference type="EMBL" id="FMXO01000001">
    <property type="protein sequence ID" value="SDB02672.1"/>
    <property type="molecule type" value="Genomic_DNA"/>
</dbReference>
<evidence type="ECO:0000313" key="4">
    <source>
        <dbReference type="Proteomes" id="UP000198771"/>
    </source>
</evidence>
<dbReference type="PRINTS" id="PR00813">
    <property type="entry name" value="BCTERIALGSPG"/>
</dbReference>
<dbReference type="GO" id="GO:0015627">
    <property type="term" value="C:type II protein secretion system complex"/>
    <property type="evidence" value="ECO:0007669"/>
    <property type="project" value="InterPro"/>
</dbReference>
<organism evidence="3 4">
    <name type="scientific">Desulfonatronum thiosulfatophilum</name>
    <dbReference type="NCBI Taxonomy" id="617002"/>
    <lineage>
        <taxon>Bacteria</taxon>
        <taxon>Pseudomonadati</taxon>
        <taxon>Thermodesulfobacteriota</taxon>
        <taxon>Desulfovibrionia</taxon>
        <taxon>Desulfovibrionales</taxon>
        <taxon>Desulfonatronaceae</taxon>
        <taxon>Desulfonatronum</taxon>
    </lineage>
</organism>
<proteinExistence type="predicted"/>
<dbReference type="InterPro" id="IPR012902">
    <property type="entry name" value="N_methyl_site"/>
</dbReference>
<dbReference type="GO" id="GO:0043683">
    <property type="term" value="P:type IV pilus assembly"/>
    <property type="evidence" value="ECO:0007669"/>
    <property type="project" value="InterPro"/>
</dbReference>
<dbReference type="Gene3D" id="3.30.700.10">
    <property type="entry name" value="Glycoprotein, Type 4 Pilin"/>
    <property type="match status" value="1"/>
</dbReference>
<keyword evidence="1" id="KW-0488">Methylation</keyword>
<dbReference type="SUPFAM" id="SSF54523">
    <property type="entry name" value="Pili subunits"/>
    <property type="match status" value="1"/>
</dbReference>
<evidence type="ECO:0000256" key="1">
    <source>
        <dbReference type="ARBA" id="ARBA00022481"/>
    </source>
</evidence>
<gene>
    <name evidence="3" type="ORF">SAMN05660653_00101</name>
</gene>
<dbReference type="AlphaFoldDB" id="A0A1G6A2K7"/>
<keyword evidence="2" id="KW-1133">Transmembrane helix</keyword>
<keyword evidence="4" id="KW-1185">Reference proteome</keyword>
<dbReference type="InterPro" id="IPR000983">
    <property type="entry name" value="Bac_GSPG_pilin"/>
</dbReference>
<dbReference type="OrthoDB" id="5471964at2"/>
<dbReference type="Proteomes" id="UP000198771">
    <property type="component" value="Unassembled WGS sequence"/>
</dbReference>